<evidence type="ECO:0000313" key="2">
    <source>
        <dbReference type="Proteomes" id="UP001497527"/>
    </source>
</evidence>
<dbReference type="EMBL" id="CAXJIO010000014">
    <property type="protein sequence ID" value="CAL2103887.1"/>
    <property type="molecule type" value="Genomic_DNA"/>
</dbReference>
<sequence length="188" mass="21044">MSLINSFNYFCGTIIAEVITLNQKNKYMKKLVIATLLLVSSLAKAQQEVKVDLLDALAIKTLELSYEHYTSNQSSVGVSALFNFEKSSADFRYNEEVMVTPYFRHYFTDNRNWNYFGEVFLGINSGERNIDGAVQKYTDGALGIAIGSKYVSDGGFVVDIHGGLGRNMFSDISRSIVPRVGINIGYRF</sequence>
<evidence type="ECO:0000313" key="1">
    <source>
        <dbReference type="EMBL" id="CAL2103887.1"/>
    </source>
</evidence>
<comment type="caution">
    <text evidence="1">The sequence shown here is derived from an EMBL/GenBank/DDBJ whole genome shotgun (WGS) entry which is preliminary data.</text>
</comment>
<name>A0ABM9PEC8_9FLAO</name>
<reference evidence="1 2" key="1">
    <citation type="submission" date="2024-05" db="EMBL/GenBank/DDBJ databases">
        <authorList>
            <person name="Duchaud E."/>
        </authorList>
    </citation>
    <scope>NUCLEOTIDE SEQUENCE [LARGE SCALE GENOMIC DNA]</scope>
    <source>
        <strain evidence="1">Ena-SAMPLE-TAB-13-05-2024-13:56:06:370-140308</strain>
    </source>
</reference>
<protein>
    <submittedName>
        <fullName evidence="1">DUF3575 domain-containing protein</fullName>
    </submittedName>
</protein>
<organism evidence="1 2">
    <name type="scientific">Tenacibaculum polynesiense</name>
    <dbReference type="NCBI Taxonomy" id="3137857"/>
    <lineage>
        <taxon>Bacteria</taxon>
        <taxon>Pseudomonadati</taxon>
        <taxon>Bacteroidota</taxon>
        <taxon>Flavobacteriia</taxon>
        <taxon>Flavobacteriales</taxon>
        <taxon>Flavobacteriaceae</taxon>
        <taxon>Tenacibaculum</taxon>
    </lineage>
</organism>
<keyword evidence="2" id="KW-1185">Reference proteome</keyword>
<proteinExistence type="predicted"/>
<accession>A0ABM9PEC8</accession>
<dbReference type="InterPro" id="IPR021958">
    <property type="entry name" value="DUF3575"/>
</dbReference>
<dbReference type="Pfam" id="PF12099">
    <property type="entry name" value="DUF3575"/>
    <property type="match status" value="1"/>
</dbReference>
<dbReference type="Proteomes" id="UP001497527">
    <property type="component" value="Unassembled WGS sequence"/>
</dbReference>
<gene>
    <name evidence="1" type="ORF">T190423A01A_50135</name>
</gene>